<dbReference type="PANTHER" id="PTHR30636:SF3">
    <property type="entry name" value="UPF0701 PROTEIN YICC"/>
    <property type="match status" value="1"/>
</dbReference>
<gene>
    <name evidence="8" type="ORF">C882_4570</name>
</gene>
<dbReference type="eggNOG" id="COG1561">
    <property type="taxonomic scope" value="Bacteria"/>
</dbReference>
<dbReference type="InterPro" id="IPR005229">
    <property type="entry name" value="YicC/YloC-like"/>
</dbReference>
<evidence type="ECO:0000256" key="3">
    <source>
        <dbReference type="ARBA" id="ARBA00022759"/>
    </source>
</evidence>
<dbReference type="OrthoDB" id="9771229at2"/>
<evidence type="ECO:0000259" key="7">
    <source>
        <dbReference type="Pfam" id="PF08340"/>
    </source>
</evidence>
<proteinExistence type="inferred from homology"/>
<dbReference type="InterPro" id="IPR013527">
    <property type="entry name" value="YicC-like_N"/>
</dbReference>
<keyword evidence="4" id="KW-0378">Hydrolase</keyword>
<dbReference type="InterPro" id="IPR013551">
    <property type="entry name" value="YicC-like_C"/>
</dbReference>
<evidence type="ECO:0000313" key="9">
    <source>
        <dbReference type="Proteomes" id="UP000009881"/>
    </source>
</evidence>
<accession>K9GW52</accession>
<dbReference type="PANTHER" id="PTHR30636">
    <property type="entry name" value="UPF0701 PROTEIN YICC"/>
    <property type="match status" value="1"/>
</dbReference>
<keyword evidence="3" id="KW-0255">Endonuclease</keyword>
<dbReference type="NCBIfam" id="TIGR00255">
    <property type="entry name" value="YicC/YloC family endoribonuclease"/>
    <property type="match status" value="1"/>
</dbReference>
<dbReference type="RefSeq" id="WP_009540678.1">
    <property type="nucleotide sequence ID" value="NZ_ANHY01000009.1"/>
</dbReference>
<name>K9GW52_9PROT</name>
<protein>
    <submittedName>
        <fullName evidence="8">Protein YicC</fullName>
    </submittedName>
</protein>
<reference evidence="8 9" key="1">
    <citation type="journal article" date="2013" name="Genome Announc.">
        <title>Draft Genome Sequence of an Alphaproteobacterium, Caenispirillum salinarum AK4(T), Isolated from a Solar Saltern.</title>
        <authorList>
            <person name="Khatri I."/>
            <person name="Singh A."/>
            <person name="Korpole S."/>
            <person name="Pinnaka A.K."/>
            <person name="Subramanian S."/>
        </authorList>
    </citation>
    <scope>NUCLEOTIDE SEQUENCE [LARGE SCALE GENOMIC DNA]</scope>
    <source>
        <strain evidence="8 9">AK4</strain>
    </source>
</reference>
<feature type="domain" description="Endoribonuclease YicC-like C-terminal" evidence="7">
    <location>
        <begin position="190"/>
        <end position="304"/>
    </location>
</feature>
<evidence type="ECO:0000259" key="6">
    <source>
        <dbReference type="Pfam" id="PF03755"/>
    </source>
</evidence>
<comment type="caution">
    <text evidence="8">The sequence shown here is derived from an EMBL/GenBank/DDBJ whole genome shotgun (WGS) entry which is preliminary data.</text>
</comment>
<dbReference type="PATRIC" id="fig|1238182.3.peg.2234"/>
<evidence type="ECO:0000256" key="5">
    <source>
        <dbReference type="ARBA" id="ARBA00035648"/>
    </source>
</evidence>
<dbReference type="Pfam" id="PF03755">
    <property type="entry name" value="YicC-like_N"/>
    <property type="match status" value="1"/>
</dbReference>
<evidence type="ECO:0000313" key="8">
    <source>
        <dbReference type="EMBL" id="EKV30170.1"/>
    </source>
</evidence>
<dbReference type="EMBL" id="ANHY01000009">
    <property type="protein sequence ID" value="EKV30170.1"/>
    <property type="molecule type" value="Genomic_DNA"/>
</dbReference>
<sequence length="304" mass="33298">MPIASMTGFARAEGADPTRSGTTCIWEVRSVNGKGLETRWRIPPGYDGLEIAVRETVAKRLKRGNVSVTLTVSRGDEQPSYRVNEALLDQIMDAARRWQIKTGDVAGVQMPRLDGLLALKGVLEQVGEAEPDAQAREARDAALIVILDDALVKLAQARADEGARMEAVLVEHLDAIADLVEQAAGTAALRPEAVKARLREQVAALVDAQTQLSEDRLAQELALLAVKGDVREELDRLRAHIAQARELIAEDKGPVGRRLDFLCQEFNREANTLCSKAQDVALTRIGLDLKAVIDQFREQVQNIE</sequence>
<dbReference type="AlphaFoldDB" id="K9GW52"/>
<comment type="similarity">
    <text evidence="5">Belongs to the YicC/YloC family.</text>
</comment>
<evidence type="ECO:0000256" key="2">
    <source>
        <dbReference type="ARBA" id="ARBA00022722"/>
    </source>
</evidence>
<keyword evidence="2" id="KW-0540">Nuclease</keyword>
<dbReference type="Proteomes" id="UP000009881">
    <property type="component" value="Unassembled WGS sequence"/>
</dbReference>
<evidence type="ECO:0000256" key="1">
    <source>
        <dbReference type="ARBA" id="ARBA00001968"/>
    </source>
</evidence>
<dbReference type="Pfam" id="PF08340">
    <property type="entry name" value="YicC-like_C"/>
    <property type="match status" value="1"/>
</dbReference>
<keyword evidence="9" id="KW-1185">Reference proteome</keyword>
<dbReference type="GO" id="GO:0016787">
    <property type="term" value="F:hydrolase activity"/>
    <property type="evidence" value="ECO:0007669"/>
    <property type="project" value="UniProtKB-KW"/>
</dbReference>
<dbReference type="GO" id="GO:0004521">
    <property type="term" value="F:RNA endonuclease activity"/>
    <property type="evidence" value="ECO:0007669"/>
    <property type="project" value="InterPro"/>
</dbReference>
<comment type="cofactor">
    <cofactor evidence="1">
        <name>a divalent metal cation</name>
        <dbReference type="ChEBI" id="CHEBI:60240"/>
    </cofactor>
</comment>
<dbReference type="STRING" id="1238182.C882_4570"/>
<feature type="domain" description="Endoribonuclease YicC-like N-terminal" evidence="6">
    <location>
        <begin position="3"/>
        <end position="166"/>
    </location>
</feature>
<organism evidence="8 9">
    <name type="scientific">Caenispirillum salinarum AK4</name>
    <dbReference type="NCBI Taxonomy" id="1238182"/>
    <lineage>
        <taxon>Bacteria</taxon>
        <taxon>Pseudomonadati</taxon>
        <taxon>Pseudomonadota</taxon>
        <taxon>Alphaproteobacteria</taxon>
        <taxon>Rhodospirillales</taxon>
        <taxon>Novispirillaceae</taxon>
        <taxon>Caenispirillum</taxon>
    </lineage>
</organism>
<evidence type="ECO:0000256" key="4">
    <source>
        <dbReference type="ARBA" id="ARBA00022801"/>
    </source>
</evidence>